<evidence type="ECO:0000313" key="4">
    <source>
        <dbReference type="EMBL" id="MCL7039306.1"/>
    </source>
</evidence>
<dbReference type="EMBL" id="JAJJMA010199966">
    <property type="protein sequence ID" value="MCL7039306.1"/>
    <property type="molecule type" value="Genomic_DNA"/>
</dbReference>
<evidence type="ECO:0000256" key="2">
    <source>
        <dbReference type="PROSITE-ProRule" id="PRU00176"/>
    </source>
</evidence>
<protein>
    <recommendedName>
        <fullName evidence="3">RRM domain-containing protein</fullName>
    </recommendedName>
</protein>
<dbReference type="GO" id="GO:0003729">
    <property type="term" value="F:mRNA binding"/>
    <property type="evidence" value="ECO:0007669"/>
    <property type="project" value="TreeGrafter"/>
</dbReference>
<accession>A0AA41VDK1</accession>
<organism evidence="4 5">
    <name type="scientific">Papaver nudicaule</name>
    <name type="common">Iceland poppy</name>
    <dbReference type="NCBI Taxonomy" id="74823"/>
    <lineage>
        <taxon>Eukaryota</taxon>
        <taxon>Viridiplantae</taxon>
        <taxon>Streptophyta</taxon>
        <taxon>Embryophyta</taxon>
        <taxon>Tracheophyta</taxon>
        <taxon>Spermatophyta</taxon>
        <taxon>Magnoliopsida</taxon>
        <taxon>Ranunculales</taxon>
        <taxon>Papaveraceae</taxon>
        <taxon>Papaveroideae</taxon>
        <taxon>Papaver</taxon>
    </lineage>
</organism>
<dbReference type="Proteomes" id="UP001177140">
    <property type="component" value="Unassembled WGS sequence"/>
</dbReference>
<evidence type="ECO:0000256" key="1">
    <source>
        <dbReference type="ARBA" id="ARBA00022884"/>
    </source>
</evidence>
<reference evidence="4" key="1">
    <citation type="submission" date="2022-03" db="EMBL/GenBank/DDBJ databases">
        <title>A functionally conserved STORR gene fusion in Papaver species that diverged 16.8 million years ago.</title>
        <authorList>
            <person name="Catania T."/>
        </authorList>
    </citation>
    <scope>NUCLEOTIDE SEQUENCE</scope>
    <source>
        <strain evidence="4">S-191538</strain>
    </source>
</reference>
<dbReference type="PANTHER" id="PTHR48025:SF1">
    <property type="entry name" value="RRM DOMAIN-CONTAINING PROTEIN"/>
    <property type="match status" value="1"/>
</dbReference>
<keyword evidence="1 2" id="KW-0694">RNA-binding</keyword>
<comment type="caution">
    <text evidence="4">The sequence shown here is derived from an EMBL/GenBank/DDBJ whole genome shotgun (WGS) entry which is preliminary data.</text>
</comment>
<name>A0AA41VDK1_PAPNU</name>
<dbReference type="SMART" id="SM00360">
    <property type="entry name" value="RRM"/>
    <property type="match status" value="2"/>
</dbReference>
<feature type="domain" description="RRM" evidence="3">
    <location>
        <begin position="94"/>
        <end position="172"/>
    </location>
</feature>
<dbReference type="InterPro" id="IPR000504">
    <property type="entry name" value="RRM_dom"/>
</dbReference>
<gene>
    <name evidence="4" type="ORF">MKW94_007683</name>
</gene>
<dbReference type="AlphaFoldDB" id="A0AA41VDK1"/>
<proteinExistence type="predicted"/>
<evidence type="ECO:0000259" key="3">
    <source>
        <dbReference type="PROSITE" id="PS50102"/>
    </source>
</evidence>
<dbReference type="PANTHER" id="PTHR48025">
    <property type="entry name" value="OS02G0815200 PROTEIN"/>
    <property type="match status" value="1"/>
</dbReference>
<dbReference type="InterPro" id="IPR035979">
    <property type="entry name" value="RBD_domain_sf"/>
</dbReference>
<dbReference type="GO" id="GO:1901259">
    <property type="term" value="P:chloroplast rRNA processing"/>
    <property type="evidence" value="ECO:0007669"/>
    <property type="project" value="TreeGrafter"/>
</dbReference>
<dbReference type="GO" id="GO:0009535">
    <property type="term" value="C:chloroplast thylakoid membrane"/>
    <property type="evidence" value="ECO:0007669"/>
    <property type="project" value="TreeGrafter"/>
</dbReference>
<feature type="domain" description="RRM" evidence="3">
    <location>
        <begin position="195"/>
        <end position="273"/>
    </location>
</feature>
<dbReference type="PROSITE" id="PS50102">
    <property type="entry name" value="RRM"/>
    <property type="match status" value="2"/>
</dbReference>
<dbReference type="InterPro" id="IPR050502">
    <property type="entry name" value="Euk_RNA-bind_prot"/>
</dbReference>
<dbReference type="SUPFAM" id="SSF54928">
    <property type="entry name" value="RNA-binding domain, RBD"/>
    <property type="match status" value="2"/>
</dbReference>
<dbReference type="InterPro" id="IPR012677">
    <property type="entry name" value="Nucleotide-bd_a/b_plait_sf"/>
</dbReference>
<sequence>MDPLVPAQSRTHSYQPQDVCGVLEVISHYLDDEHGERIRTCRNMLREVNSFILALGGCFGITAEEAAKAKDALALEIGKQDVLSVAEENISWDLRLFVDNLPVNLDISKFVSLLQSAGEVRLVRVFCGKITGRNSGFGFVTMSSAEEAQAAAQKLNGSLIGGRAIRVSYGPPVPGEDFQARGPRGGGGGSDSNIKRLYVGNLPFCVDDRALWSLFSKLGKVLEARVVCHKGTNASKGFGFVTYGSTKDVNNALSSLNGFELAGRKIRVYVANG</sequence>
<dbReference type="Gene3D" id="3.30.70.330">
    <property type="match status" value="2"/>
</dbReference>
<keyword evidence="5" id="KW-1185">Reference proteome</keyword>
<dbReference type="Pfam" id="PF00076">
    <property type="entry name" value="RRM_1"/>
    <property type="match status" value="2"/>
</dbReference>
<evidence type="ECO:0000313" key="5">
    <source>
        <dbReference type="Proteomes" id="UP001177140"/>
    </source>
</evidence>